<gene>
    <name evidence="1" type="ORF">N7515_001044</name>
</gene>
<dbReference type="OrthoDB" id="3796275at2759"/>
<evidence type="ECO:0000313" key="2">
    <source>
        <dbReference type="Proteomes" id="UP001149079"/>
    </source>
</evidence>
<dbReference type="Proteomes" id="UP001149079">
    <property type="component" value="Unassembled WGS sequence"/>
</dbReference>
<reference evidence="1" key="2">
    <citation type="journal article" date="2023" name="IMA Fungus">
        <title>Comparative genomic study of the Penicillium genus elucidates a diverse pangenome and 15 lateral gene transfer events.</title>
        <authorList>
            <person name="Petersen C."/>
            <person name="Sorensen T."/>
            <person name="Nielsen M.R."/>
            <person name="Sondergaard T.E."/>
            <person name="Sorensen J.L."/>
            <person name="Fitzpatrick D.A."/>
            <person name="Frisvad J.C."/>
            <person name="Nielsen K.L."/>
        </authorList>
    </citation>
    <scope>NUCLEOTIDE SEQUENCE</scope>
    <source>
        <strain evidence="1">IBT 22155</strain>
    </source>
</reference>
<dbReference type="AlphaFoldDB" id="A0A9W9HGH9"/>
<comment type="caution">
    <text evidence="1">The sequence shown here is derived from an EMBL/GenBank/DDBJ whole genome shotgun (WGS) entry which is preliminary data.</text>
</comment>
<name>A0A9W9HGH9_9EURO</name>
<sequence length="277" mass="31059">MLDGYLYSDLASQTHVILEAKAKSREEHAPNVFWQEAAELVAALGTPTPKGLSWTRPTGPIDPHNIAHEQLPIGDEAGVQGRFGQQVGHVMTAVFGSQGLDIAFGDLKAVTDTYPRTPDAVIMNGRRAGQPQVKAVGELKSPWMTQHQLFRNPTVQNARRKKRFRRQIGQLARYMQELGVEYGFYSTYNQHIFLKQEIVDGSWVLRYSPVVSDIASDITYQPFFISILHITITMYLTYLPFPADLIPRCCDAPPPMKSCLVSRQCFFSLGVQSYSHG</sequence>
<dbReference type="EMBL" id="JAPQKL010000001">
    <property type="protein sequence ID" value="KAJ5146480.1"/>
    <property type="molecule type" value="Genomic_DNA"/>
</dbReference>
<evidence type="ECO:0000313" key="1">
    <source>
        <dbReference type="EMBL" id="KAJ5146480.1"/>
    </source>
</evidence>
<accession>A0A9W9HGH9</accession>
<protein>
    <submittedName>
        <fullName evidence="1">Uncharacterized protein</fullName>
    </submittedName>
</protein>
<reference evidence="1" key="1">
    <citation type="submission" date="2022-11" db="EMBL/GenBank/DDBJ databases">
        <authorList>
            <person name="Petersen C."/>
        </authorList>
    </citation>
    <scope>NUCLEOTIDE SEQUENCE</scope>
    <source>
        <strain evidence="1">IBT 22155</strain>
    </source>
</reference>
<proteinExistence type="predicted"/>
<organism evidence="1 2">
    <name type="scientific">Penicillium bovifimosum</name>
    <dbReference type="NCBI Taxonomy" id="126998"/>
    <lineage>
        <taxon>Eukaryota</taxon>
        <taxon>Fungi</taxon>
        <taxon>Dikarya</taxon>
        <taxon>Ascomycota</taxon>
        <taxon>Pezizomycotina</taxon>
        <taxon>Eurotiomycetes</taxon>
        <taxon>Eurotiomycetidae</taxon>
        <taxon>Eurotiales</taxon>
        <taxon>Aspergillaceae</taxon>
        <taxon>Penicillium</taxon>
    </lineage>
</organism>
<dbReference type="GeneID" id="81400958"/>
<dbReference type="RefSeq" id="XP_056526954.1">
    <property type="nucleotide sequence ID" value="XM_056661788.1"/>
</dbReference>
<keyword evidence="2" id="KW-1185">Reference proteome</keyword>